<reference evidence="1 2" key="1">
    <citation type="journal article" date="2018" name="BMC Genomics">
        <title>The genome of Naegleria lovaniensis, the basis for a comparative approach to unravel pathogenicity factors of the human pathogenic amoeba N. fowleri.</title>
        <authorList>
            <person name="Liechti N."/>
            <person name="Schurch N."/>
            <person name="Bruggmann R."/>
            <person name="Wittwer M."/>
        </authorList>
    </citation>
    <scope>NUCLEOTIDE SEQUENCE [LARGE SCALE GENOMIC DNA]</scope>
    <source>
        <strain evidence="1 2">ATCC 30569</strain>
    </source>
</reference>
<organism evidence="1 2">
    <name type="scientific">Naegleria lovaniensis</name>
    <name type="common">Amoeba</name>
    <dbReference type="NCBI Taxonomy" id="51637"/>
    <lineage>
        <taxon>Eukaryota</taxon>
        <taxon>Discoba</taxon>
        <taxon>Heterolobosea</taxon>
        <taxon>Tetramitia</taxon>
        <taxon>Eutetramitia</taxon>
        <taxon>Vahlkampfiidae</taxon>
        <taxon>Naegleria</taxon>
    </lineage>
</organism>
<dbReference type="Proteomes" id="UP000816034">
    <property type="component" value="Unassembled WGS sequence"/>
</dbReference>
<evidence type="ECO:0000313" key="1">
    <source>
        <dbReference type="EMBL" id="KAG2389350.1"/>
    </source>
</evidence>
<protein>
    <submittedName>
        <fullName evidence="1">Uncharacterized protein</fullName>
    </submittedName>
</protein>
<comment type="caution">
    <text evidence="1">The sequence shown here is derived from an EMBL/GenBank/DDBJ whole genome shotgun (WGS) entry which is preliminary data.</text>
</comment>
<evidence type="ECO:0000313" key="2">
    <source>
        <dbReference type="Proteomes" id="UP000816034"/>
    </source>
</evidence>
<sequence length="219" mass="25597">MEHVAKTLINGHIVEIIEKRANLCQVLVQNNFKYRQYVCQKGEACGFSSLQVQDHDSILDIQAARKKFFSKFVLTEDVLRRGRVDTQRIIVVYYSKLEQQKFTIFFRKHYPLLQDRHYLIPKKSTAYKDEFVTSEILENCDTVVFCVFTIPDEDHASKYREALQMLKSKKKRVLFGCRKSKSLSRVTLYHPDIEIIRLRKDPVSTALLLDYALLGTNGI</sequence>
<name>A0AA88KMV2_NAELO</name>
<dbReference type="EMBL" id="PYSW02000007">
    <property type="protein sequence ID" value="KAG2389350.1"/>
    <property type="molecule type" value="Genomic_DNA"/>
</dbReference>
<dbReference type="AlphaFoldDB" id="A0AA88KMV2"/>
<gene>
    <name evidence="1" type="ORF">C9374_013910</name>
</gene>
<dbReference type="GeneID" id="68106363"/>
<accession>A0AA88KMV2</accession>
<keyword evidence="2" id="KW-1185">Reference proteome</keyword>
<dbReference type="RefSeq" id="XP_044553342.1">
    <property type="nucleotide sequence ID" value="XM_044689839.1"/>
</dbReference>
<proteinExistence type="predicted"/>